<feature type="transmembrane region" description="Helical" evidence="2">
    <location>
        <begin position="7"/>
        <end position="26"/>
    </location>
</feature>
<sequence>MKQVFRSTFAVIIGWVWMAFAAFNAVDLVVRYGGRSSMVAAAVLAVLTALVLLTCLRPALVLTEEGVLVRNPLRNTFVPWRAVDGVTVSHSITIVSGERKIRCWVPHVSARERAAATRKAGAPGRRGRFETEPVRSKGERAAAEAVAGRTHADWVAQQITERAEAARRAARAREAAAAPASTGATASGSTASTAAPASTGATASEGTTSTGAVPSTGVTASTGDGTGTGAGAPRTTWAPTALAALAVAALPTIAAFLV</sequence>
<accession>A0ABN3XSV2</accession>
<feature type="transmembrane region" description="Helical" evidence="2">
    <location>
        <begin position="38"/>
        <end position="56"/>
    </location>
</feature>
<reference evidence="3 4" key="1">
    <citation type="journal article" date="2019" name="Int. J. Syst. Evol. Microbiol.">
        <title>The Global Catalogue of Microorganisms (GCM) 10K type strain sequencing project: providing services to taxonomists for standard genome sequencing and annotation.</title>
        <authorList>
            <consortium name="The Broad Institute Genomics Platform"/>
            <consortium name="The Broad Institute Genome Sequencing Center for Infectious Disease"/>
            <person name="Wu L."/>
            <person name="Ma J."/>
        </authorList>
    </citation>
    <scope>NUCLEOTIDE SEQUENCE [LARGE SCALE GENOMIC DNA]</scope>
    <source>
        <strain evidence="3 4">JCM 3106</strain>
    </source>
</reference>
<evidence type="ECO:0008006" key="5">
    <source>
        <dbReference type="Google" id="ProtNLM"/>
    </source>
</evidence>
<protein>
    <recommendedName>
        <fullName evidence="5">PH domain-containing protein</fullName>
    </recommendedName>
</protein>
<feature type="region of interest" description="Disordered" evidence="1">
    <location>
        <begin position="165"/>
        <end position="232"/>
    </location>
</feature>
<name>A0ABN3XSV2_9ACTN</name>
<evidence type="ECO:0000313" key="3">
    <source>
        <dbReference type="EMBL" id="GAA2993723.1"/>
    </source>
</evidence>
<keyword evidence="4" id="KW-1185">Reference proteome</keyword>
<keyword evidence="2" id="KW-0812">Transmembrane</keyword>
<evidence type="ECO:0000256" key="1">
    <source>
        <dbReference type="SAM" id="MobiDB-lite"/>
    </source>
</evidence>
<gene>
    <name evidence="3" type="ORF">GCM10017559_12550</name>
</gene>
<evidence type="ECO:0000256" key="2">
    <source>
        <dbReference type="SAM" id="Phobius"/>
    </source>
</evidence>
<feature type="compositionally biased region" description="Low complexity" evidence="1">
    <location>
        <begin position="175"/>
        <end position="223"/>
    </location>
</feature>
<feature type="region of interest" description="Disordered" evidence="1">
    <location>
        <begin position="115"/>
        <end position="149"/>
    </location>
</feature>
<organism evidence="3 4">
    <name type="scientific">Streptosporangium longisporum</name>
    <dbReference type="NCBI Taxonomy" id="46187"/>
    <lineage>
        <taxon>Bacteria</taxon>
        <taxon>Bacillati</taxon>
        <taxon>Actinomycetota</taxon>
        <taxon>Actinomycetes</taxon>
        <taxon>Streptosporangiales</taxon>
        <taxon>Streptosporangiaceae</taxon>
        <taxon>Streptosporangium</taxon>
    </lineage>
</organism>
<keyword evidence="2" id="KW-0472">Membrane</keyword>
<proteinExistence type="predicted"/>
<feature type="compositionally biased region" description="Basic and acidic residues" evidence="1">
    <location>
        <begin position="127"/>
        <end position="142"/>
    </location>
</feature>
<keyword evidence="2" id="KW-1133">Transmembrane helix</keyword>
<dbReference type="Proteomes" id="UP001499930">
    <property type="component" value="Unassembled WGS sequence"/>
</dbReference>
<evidence type="ECO:0000313" key="4">
    <source>
        <dbReference type="Proteomes" id="UP001499930"/>
    </source>
</evidence>
<dbReference type="RefSeq" id="WP_344889654.1">
    <property type="nucleotide sequence ID" value="NZ_BAAAWD010000006.1"/>
</dbReference>
<comment type="caution">
    <text evidence="3">The sequence shown here is derived from an EMBL/GenBank/DDBJ whole genome shotgun (WGS) entry which is preliminary data.</text>
</comment>
<feature type="compositionally biased region" description="Basic and acidic residues" evidence="1">
    <location>
        <begin position="165"/>
        <end position="174"/>
    </location>
</feature>
<dbReference type="EMBL" id="BAAAWD010000006">
    <property type="protein sequence ID" value="GAA2993723.1"/>
    <property type="molecule type" value="Genomic_DNA"/>
</dbReference>